<reference evidence="4" key="1">
    <citation type="submission" date="2021-02" db="EMBL/GenBank/DDBJ databases">
        <authorList>
            <person name="Nowell W R."/>
        </authorList>
    </citation>
    <scope>NUCLEOTIDE SEQUENCE</scope>
</reference>
<keyword evidence="3" id="KW-0333">Golgi apparatus</keyword>
<dbReference type="PANTHER" id="PTHR31682">
    <property type="entry name" value="UDP-ARABINOSE MUTASE"/>
    <property type="match status" value="1"/>
</dbReference>
<comment type="similarity">
    <text evidence="2">Belongs to the RGP family.</text>
</comment>
<evidence type="ECO:0000256" key="1">
    <source>
        <dbReference type="ARBA" id="ARBA00004555"/>
    </source>
</evidence>
<evidence type="ECO:0000313" key="5">
    <source>
        <dbReference type="Proteomes" id="UP000663845"/>
    </source>
</evidence>
<dbReference type="PROSITE" id="PS51257">
    <property type="entry name" value="PROKAR_LIPOPROTEIN"/>
    <property type="match status" value="1"/>
</dbReference>
<dbReference type="EMBL" id="CAJNOG010000470">
    <property type="protein sequence ID" value="CAF1258423.1"/>
    <property type="molecule type" value="Genomic_DNA"/>
</dbReference>
<dbReference type="AlphaFoldDB" id="A0A815AK44"/>
<sequence length="752" mass="86866">MDFNKSRQWWSLLALFGIACVTLFYFSSTPKPVLGWRIFLNNLHGDNLHCGILNLREWNVADLLKIMKNRIHSIPGTTGPGIPGKIRAILRESYGGVNESATNFYGAAAAVSKLEKECGWNSNKSNFDHSDCIKQFQFKRDTDIWNIEDYRKDIDIVIPSIRDLDFLEEWKPFFEGFHLIIIQDGDPTKVLKIPVWADYELYNRLDIDKILGPRRKWIISSHDASIRNFGFLVSRKKFIYSIDDDCLPAKDTNGQLINALSIHIRNLMTNSTPFFFNTLYDPYREGSDFVRGYPYSMRIGVPTAISHGIWLNAPDYDAPTQLLKVDERNLNLADITVTVPHGIHYPMCSMNVAFNRELIGPAFMQGLMGDGMPWGRYDDMFAGWASKVVADHLGYGVKTGSPYIRHNKASNPFTNLKKEYIGLFWQEELIVFFQNVKFSSRAVTPQDCYLELVQMIRTNLTCLNEYFSRLANAMELWISVWKDAQPNGKLKFIPSRKSQPANRVKAAVMTICRNEKIFLSIWLKYYRRYFADNDVYILDNDSDDGSTQNLTVNVLRVHSQKYFDHQWLVDIVRNMTQNLLDKGYKYVLFAEIDEIVVPDPNKYPSGLIEYINRFRGKAARTYGFNVIHNPDKEAPIDLDRPILAQRSYWLHYPAYSKPLLTTTALHWIPGFHDCTETVLRDDNLKLFHISVMDRGLFLKRAEWKSKQNFKLDDVQRGWGTQHTLTGKQAIAAYGAELTTSEIPNMFRNPPIF</sequence>
<comment type="subcellular location">
    <subcellularLocation>
        <location evidence="1">Golgi apparatus</location>
    </subcellularLocation>
</comment>
<dbReference type="Proteomes" id="UP000663845">
    <property type="component" value="Unassembled WGS sequence"/>
</dbReference>
<dbReference type="GO" id="GO:0033356">
    <property type="term" value="P:UDP-L-arabinose metabolic process"/>
    <property type="evidence" value="ECO:0007669"/>
    <property type="project" value="TreeGrafter"/>
</dbReference>
<dbReference type="InterPro" id="IPR037595">
    <property type="entry name" value="RGP_fam"/>
</dbReference>
<dbReference type="GO" id="GO:0052691">
    <property type="term" value="F:UDP-arabinopyranose mutase activity"/>
    <property type="evidence" value="ECO:0007669"/>
    <property type="project" value="TreeGrafter"/>
</dbReference>
<protein>
    <submittedName>
        <fullName evidence="4">Uncharacterized protein</fullName>
    </submittedName>
</protein>
<dbReference type="Pfam" id="PF03214">
    <property type="entry name" value="RGP"/>
    <property type="match status" value="1"/>
</dbReference>
<dbReference type="GO" id="GO:0005829">
    <property type="term" value="C:cytosol"/>
    <property type="evidence" value="ECO:0007669"/>
    <property type="project" value="TreeGrafter"/>
</dbReference>
<evidence type="ECO:0000256" key="2">
    <source>
        <dbReference type="ARBA" id="ARBA00008986"/>
    </source>
</evidence>
<evidence type="ECO:0000256" key="3">
    <source>
        <dbReference type="ARBA" id="ARBA00023034"/>
    </source>
</evidence>
<gene>
    <name evidence="4" type="ORF">JYZ213_LOCUS30015</name>
</gene>
<dbReference type="PANTHER" id="PTHR31682:SF5">
    <property type="entry name" value="ALPHA-1,4-GLUCAN-PROTEIN SYNTHASE"/>
    <property type="match status" value="1"/>
</dbReference>
<dbReference type="GO" id="GO:0005794">
    <property type="term" value="C:Golgi apparatus"/>
    <property type="evidence" value="ECO:0007669"/>
    <property type="project" value="UniProtKB-SubCell"/>
</dbReference>
<dbReference type="Pfam" id="PF13704">
    <property type="entry name" value="Glyco_tranf_2_4"/>
    <property type="match status" value="1"/>
</dbReference>
<accession>A0A815AK44</accession>
<evidence type="ECO:0000313" key="4">
    <source>
        <dbReference type="EMBL" id="CAF1258423.1"/>
    </source>
</evidence>
<name>A0A815AK44_9BILA</name>
<proteinExistence type="inferred from homology"/>
<comment type="caution">
    <text evidence="4">The sequence shown here is derived from an EMBL/GenBank/DDBJ whole genome shotgun (WGS) entry which is preliminary data.</text>
</comment>
<organism evidence="4 5">
    <name type="scientific">Adineta steineri</name>
    <dbReference type="NCBI Taxonomy" id="433720"/>
    <lineage>
        <taxon>Eukaryota</taxon>
        <taxon>Metazoa</taxon>
        <taxon>Spiralia</taxon>
        <taxon>Gnathifera</taxon>
        <taxon>Rotifera</taxon>
        <taxon>Eurotatoria</taxon>
        <taxon>Bdelloidea</taxon>
        <taxon>Adinetida</taxon>
        <taxon>Adinetidae</taxon>
        <taxon>Adineta</taxon>
    </lineage>
</organism>